<dbReference type="InterPro" id="IPR002299">
    <property type="entry name" value="Porin_Neis"/>
</dbReference>
<evidence type="ECO:0000259" key="12">
    <source>
        <dbReference type="Pfam" id="PF13609"/>
    </source>
</evidence>
<dbReference type="Gene3D" id="2.40.160.10">
    <property type="entry name" value="Porin"/>
    <property type="match status" value="1"/>
</dbReference>
<evidence type="ECO:0000256" key="11">
    <source>
        <dbReference type="SAM" id="SignalP"/>
    </source>
</evidence>
<keyword evidence="3" id="KW-0813">Transport</keyword>
<dbReference type="EMBL" id="CP080096">
    <property type="protein sequence ID" value="QYD71574.1"/>
    <property type="molecule type" value="Genomic_DNA"/>
</dbReference>
<dbReference type="InterPro" id="IPR033900">
    <property type="entry name" value="Gram_neg_porin_domain"/>
</dbReference>
<comment type="subcellular location">
    <subcellularLocation>
        <location evidence="1">Cell outer membrane</location>
        <topology evidence="1">Multi-pass membrane protein</topology>
    </subcellularLocation>
</comment>
<name>A0ABX8UX80_9BURK</name>
<feature type="chain" id="PRO_5045384346" evidence="11">
    <location>
        <begin position="22"/>
        <end position="381"/>
    </location>
</feature>
<keyword evidence="6 11" id="KW-0732">Signal</keyword>
<feature type="domain" description="Porin" evidence="12">
    <location>
        <begin position="13"/>
        <end position="349"/>
    </location>
</feature>
<evidence type="ECO:0000256" key="7">
    <source>
        <dbReference type="ARBA" id="ARBA00023065"/>
    </source>
</evidence>
<reference evidence="13 14" key="1">
    <citation type="submission" date="2021-07" db="EMBL/GenBank/DDBJ databases">
        <title>Paraburkholderia edwinii protects Aspergillus sp. from phenazines by acting as a toxin sponge.</title>
        <authorList>
            <person name="Dahlstrom K.M."/>
            <person name="Newman D.K."/>
        </authorList>
    </citation>
    <scope>NUCLEOTIDE SEQUENCE [LARGE SCALE GENOMIC DNA]</scope>
    <source>
        <strain evidence="13 14">Pe01</strain>
    </source>
</reference>
<feature type="signal peptide" evidence="11">
    <location>
        <begin position="1"/>
        <end position="21"/>
    </location>
</feature>
<dbReference type="PRINTS" id="PR00182">
    <property type="entry name" value="ECOLNEIPORIN"/>
</dbReference>
<keyword evidence="4" id="KW-1134">Transmembrane beta strand</keyword>
<dbReference type="Pfam" id="PF13609">
    <property type="entry name" value="Porin_4"/>
    <property type="match status" value="1"/>
</dbReference>
<dbReference type="InterPro" id="IPR050298">
    <property type="entry name" value="Gram-neg_bact_OMP"/>
</dbReference>
<protein>
    <submittedName>
        <fullName evidence="13">Porin</fullName>
    </submittedName>
</protein>
<keyword evidence="7" id="KW-0406">Ion transport</keyword>
<evidence type="ECO:0000313" key="13">
    <source>
        <dbReference type="EMBL" id="QYD71574.1"/>
    </source>
</evidence>
<evidence type="ECO:0000256" key="5">
    <source>
        <dbReference type="ARBA" id="ARBA00022692"/>
    </source>
</evidence>
<keyword evidence="8" id="KW-0626">Porin</keyword>
<evidence type="ECO:0000256" key="10">
    <source>
        <dbReference type="ARBA" id="ARBA00023237"/>
    </source>
</evidence>
<evidence type="ECO:0000313" key="14">
    <source>
        <dbReference type="Proteomes" id="UP000826462"/>
    </source>
</evidence>
<comment type="subunit">
    <text evidence="2">Homotrimer.</text>
</comment>
<evidence type="ECO:0000256" key="2">
    <source>
        <dbReference type="ARBA" id="ARBA00011233"/>
    </source>
</evidence>
<keyword evidence="10" id="KW-0998">Cell outer membrane</keyword>
<dbReference type="PRINTS" id="PR00184">
    <property type="entry name" value="NEISSPPORIN"/>
</dbReference>
<keyword evidence="9" id="KW-0472">Membrane</keyword>
<evidence type="ECO:0000256" key="6">
    <source>
        <dbReference type="ARBA" id="ARBA00022729"/>
    </source>
</evidence>
<evidence type="ECO:0000256" key="9">
    <source>
        <dbReference type="ARBA" id="ARBA00023136"/>
    </source>
</evidence>
<dbReference type="Proteomes" id="UP000826462">
    <property type="component" value="Chromosome 2"/>
</dbReference>
<sequence length="381" mass="40925">MKRSRYLIACSGMLAAQIVHAQSSVTLYGLLDAGLEYTNNVVSGGSLFRQTSGNVNGSRFGMRGNEDLGSGLGSIFVLEGGFNINNGKSAQDGRLFGRQAYIGLSSKEYGTVSLGRQYDALTDTLIPLSATSINFGDSAFAHPFDNDDMIHSYRLSNTVKYASPVYKGLKFEAQYAFSNSVDFAVNRAYSVGLAYSKGPLNAGIAYFQLNGTKNTTISSPGALDVNETQANNTAGFVLGADVQRIAGAGVNYEIGKAKVGFVYTHTLFEGSTSFGSQNGTVRFDNFEINGKYFVLPQLTVGAQYVFTNGHVTNTSTFGSSPKWNQIGVQTVYSFSKRTDVYLEGVYQHVSGRNFSAFIYNSGGASSSANQIVGMMGMRARF</sequence>
<organism evidence="13 14">
    <name type="scientific">Paraburkholderia edwinii</name>
    <dbReference type="NCBI Taxonomy" id="2861782"/>
    <lineage>
        <taxon>Bacteria</taxon>
        <taxon>Pseudomonadati</taxon>
        <taxon>Pseudomonadota</taxon>
        <taxon>Betaproteobacteria</taxon>
        <taxon>Burkholderiales</taxon>
        <taxon>Burkholderiaceae</taxon>
        <taxon>Paraburkholderia</taxon>
    </lineage>
</organism>
<dbReference type="InterPro" id="IPR001702">
    <property type="entry name" value="Porin_Gram-ve"/>
</dbReference>
<dbReference type="PANTHER" id="PTHR34501">
    <property type="entry name" value="PROTEIN YDDL-RELATED"/>
    <property type="match status" value="1"/>
</dbReference>
<keyword evidence="5" id="KW-0812">Transmembrane</keyword>
<gene>
    <name evidence="13" type="ORF">KZJ38_31705</name>
</gene>
<evidence type="ECO:0000256" key="1">
    <source>
        <dbReference type="ARBA" id="ARBA00004571"/>
    </source>
</evidence>
<evidence type="ECO:0000256" key="3">
    <source>
        <dbReference type="ARBA" id="ARBA00022448"/>
    </source>
</evidence>
<dbReference type="InterPro" id="IPR023614">
    <property type="entry name" value="Porin_dom_sf"/>
</dbReference>
<evidence type="ECO:0000256" key="8">
    <source>
        <dbReference type="ARBA" id="ARBA00023114"/>
    </source>
</evidence>
<keyword evidence="14" id="KW-1185">Reference proteome</keyword>
<dbReference type="RefSeq" id="WP_219801002.1">
    <property type="nucleotide sequence ID" value="NZ_CP080096.1"/>
</dbReference>
<dbReference type="SUPFAM" id="SSF56935">
    <property type="entry name" value="Porins"/>
    <property type="match status" value="1"/>
</dbReference>
<dbReference type="PANTHER" id="PTHR34501:SF9">
    <property type="entry name" value="MAJOR OUTER MEMBRANE PROTEIN P.IA"/>
    <property type="match status" value="1"/>
</dbReference>
<dbReference type="CDD" id="cd00342">
    <property type="entry name" value="gram_neg_porins"/>
    <property type="match status" value="1"/>
</dbReference>
<evidence type="ECO:0000256" key="4">
    <source>
        <dbReference type="ARBA" id="ARBA00022452"/>
    </source>
</evidence>
<proteinExistence type="predicted"/>
<accession>A0ABX8UX80</accession>